<feature type="transmembrane region" description="Helical" evidence="7">
    <location>
        <begin position="1102"/>
        <end position="1122"/>
    </location>
</feature>
<evidence type="ECO:0000256" key="3">
    <source>
        <dbReference type="ARBA" id="ARBA00022692"/>
    </source>
</evidence>
<dbReference type="PANTHER" id="PTHR30572:SF4">
    <property type="entry name" value="ABC TRANSPORTER PERMEASE YTRF"/>
    <property type="match status" value="1"/>
</dbReference>
<evidence type="ECO:0000256" key="5">
    <source>
        <dbReference type="ARBA" id="ARBA00023136"/>
    </source>
</evidence>
<protein>
    <submittedName>
        <fullName evidence="9">FtsX-like permease family protein</fullName>
    </submittedName>
</protein>
<dbReference type="InterPro" id="IPR050250">
    <property type="entry name" value="Macrolide_Exporter_MacB"/>
</dbReference>
<feature type="domain" description="ABC3 transporter permease C-terminal" evidence="8">
    <location>
        <begin position="300"/>
        <end position="414"/>
    </location>
</feature>
<feature type="transmembrane region" description="Helical" evidence="7">
    <location>
        <begin position="476"/>
        <end position="496"/>
    </location>
</feature>
<gene>
    <name evidence="9" type="ORF">OG442_28755</name>
</gene>
<keyword evidence="5 7" id="KW-0472">Membrane</keyword>
<feature type="transmembrane region" description="Helical" evidence="7">
    <location>
        <begin position="434"/>
        <end position="451"/>
    </location>
</feature>
<feature type="transmembrane region" description="Helical" evidence="7">
    <location>
        <begin position="298"/>
        <end position="320"/>
    </location>
</feature>
<evidence type="ECO:0000256" key="1">
    <source>
        <dbReference type="ARBA" id="ARBA00004651"/>
    </source>
</evidence>
<accession>A0ABZ2A908</accession>
<dbReference type="Proteomes" id="UP001432209">
    <property type="component" value="Chromosome"/>
</dbReference>
<name>A0ABZ2A908_STRNV</name>
<evidence type="ECO:0000256" key="7">
    <source>
        <dbReference type="SAM" id="Phobius"/>
    </source>
</evidence>
<feature type="domain" description="ABC3 transporter permease C-terminal" evidence="8">
    <location>
        <begin position="1006"/>
        <end position="1092"/>
    </location>
</feature>
<sequence length="1137" mass="116962">MTGFVVLRVRAHRLLLAAALLAVLLTTSVLSALTAFSGSIGDAALRHTLQGRDAAAAALVVTAQVPASDRVAANEAAAKAARESFDGLPVTVRKLERSGSYALPRALQPLAARAGDPDLTHFATLDRSRVRLVTGSWPAATSTSAAVQVAFPEEAATELGLKAGTRLTLLDRLGDKPLTIHVTGVYRPADLTDPYWKLDTLGGQGVQTVTFTTYGPLLTDPTLFDSGRLQAGDLSWLAAADFRDVTTGRIDALRAAAERGPKSLAAQPVFADGVTARTTLPSVLDRTERALLVSRSTLLIVAVQLVLLAGYALLLVARLLSTERTGESELLRARGGSRRRIAWLATVEALLLALPAALCAPLLAGPLTRLLVEHGGLADIGLRLGDTSTALVWLTGGGVALACAAAVVAPALASAGLTRLRRGRAGTLPGPVRAGADVGLLLVAAVAYWQLDRQTATSGGGALSGDSHGELGVDPLLVAAPALALLAGTVLTLRLLPPVARLAERRAAGGAGLSSALAGWQFSRRPLRGAGPVLLLVLAVAMGMLAIGQSASWDRSQEDQADFRTGASLRVLANRPGDPGQAGIYAALPGVRAAAPAHRATSELSADRTATVLALDTAQADERMLLRDDLSEPSGDDGAARLLDAVQPSKTPRTSKPARVGVLLPEDTRQLRVTLRLTDTSARGGLSPTGGAPFTTVLVEDRYGIGYRLPAGEVPVDGRPHTVTLDLAGAADSARGPGAASTPLTPAGPLALTGLELESSAPQGGSETHRVDVEALKSLDADGAVRPVDVADGFGWRATLVASLDGESDPDRPLKPVASSSAPLTFSYETGVSPQAGAYLDPTRRLTVHVGVPRPEPPAVLPAIATDTFLRAAGAKTGQSLDVEVAGDRLRVKIVRTVAQLPTTGPGALSAQAASESADGGRTGDGGALLLDLRAVNEVLADRREASLAPTEWWLSAAPGRAPEIAETLRARSDVDPAQVMVREETARELLSDPLGVGPQSALLAAAIAAAALAAVGFAVSAAGSLRERGAEFALLRALGTPRRQLARLIATEQGLLLAVALLVGLALGSVLTRAVVPLVVLTGQATQPVPAVLVELPVGQVAALLAGVSALPLLLIAHLTLRRTDPALTLRERGGN</sequence>
<feature type="transmembrane region" description="Helical" evidence="7">
    <location>
        <begin position="1056"/>
        <end position="1082"/>
    </location>
</feature>
<comment type="subcellular location">
    <subcellularLocation>
        <location evidence="1">Cell membrane</location>
        <topology evidence="1">Multi-pass membrane protein</topology>
    </subcellularLocation>
</comment>
<evidence type="ECO:0000259" key="8">
    <source>
        <dbReference type="Pfam" id="PF02687"/>
    </source>
</evidence>
<keyword evidence="2" id="KW-1003">Cell membrane</keyword>
<dbReference type="PANTHER" id="PTHR30572">
    <property type="entry name" value="MEMBRANE COMPONENT OF TRANSPORTER-RELATED"/>
    <property type="match status" value="1"/>
</dbReference>
<evidence type="ECO:0000313" key="9">
    <source>
        <dbReference type="EMBL" id="WUX55195.1"/>
    </source>
</evidence>
<feature type="transmembrane region" description="Helical" evidence="7">
    <location>
        <begin position="390"/>
        <end position="413"/>
    </location>
</feature>
<feature type="transmembrane region" description="Helical" evidence="7">
    <location>
        <begin position="1002"/>
        <end position="1023"/>
    </location>
</feature>
<evidence type="ECO:0000313" key="10">
    <source>
        <dbReference type="Proteomes" id="UP001432209"/>
    </source>
</evidence>
<dbReference type="RefSeq" id="WP_329078849.1">
    <property type="nucleotide sequence ID" value="NZ_CP109495.1"/>
</dbReference>
<evidence type="ECO:0000256" key="4">
    <source>
        <dbReference type="ARBA" id="ARBA00022989"/>
    </source>
</evidence>
<reference evidence="9" key="1">
    <citation type="submission" date="2022-10" db="EMBL/GenBank/DDBJ databases">
        <title>The complete genomes of actinobacterial strains from the NBC collection.</title>
        <authorList>
            <person name="Joergensen T.S."/>
            <person name="Alvarez Arevalo M."/>
            <person name="Sterndorff E.B."/>
            <person name="Faurdal D."/>
            <person name="Vuksanovic O."/>
            <person name="Mourched A.-S."/>
            <person name="Charusanti P."/>
            <person name="Shaw S."/>
            <person name="Blin K."/>
            <person name="Weber T."/>
        </authorList>
    </citation>
    <scope>NUCLEOTIDE SEQUENCE</scope>
    <source>
        <strain evidence="9">NBC_01432</strain>
    </source>
</reference>
<keyword evidence="3 7" id="KW-0812">Transmembrane</keyword>
<keyword evidence="10" id="KW-1185">Reference proteome</keyword>
<evidence type="ECO:0000256" key="6">
    <source>
        <dbReference type="ARBA" id="ARBA00038076"/>
    </source>
</evidence>
<feature type="transmembrane region" description="Helical" evidence="7">
    <location>
        <begin position="341"/>
        <end position="364"/>
    </location>
</feature>
<organism evidence="9 10">
    <name type="scientific">Streptomyces niveus</name>
    <name type="common">Streptomyces spheroides</name>
    <dbReference type="NCBI Taxonomy" id="193462"/>
    <lineage>
        <taxon>Bacteria</taxon>
        <taxon>Bacillati</taxon>
        <taxon>Actinomycetota</taxon>
        <taxon>Actinomycetes</taxon>
        <taxon>Kitasatosporales</taxon>
        <taxon>Streptomycetaceae</taxon>
        <taxon>Streptomyces</taxon>
    </lineage>
</organism>
<dbReference type="InterPro" id="IPR003838">
    <property type="entry name" value="ABC3_permease_C"/>
</dbReference>
<keyword evidence="4 7" id="KW-1133">Transmembrane helix</keyword>
<dbReference type="EMBL" id="CP109495">
    <property type="protein sequence ID" value="WUX55195.1"/>
    <property type="molecule type" value="Genomic_DNA"/>
</dbReference>
<comment type="similarity">
    <text evidence="6">Belongs to the ABC-4 integral membrane protein family.</text>
</comment>
<evidence type="ECO:0000256" key="2">
    <source>
        <dbReference type="ARBA" id="ARBA00022475"/>
    </source>
</evidence>
<feature type="transmembrane region" description="Helical" evidence="7">
    <location>
        <begin position="533"/>
        <end position="553"/>
    </location>
</feature>
<dbReference type="Pfam" id="PF02687">
    <property type="entry name" value="FtsX"/>
    <property type="match status" value="2"/>
</dbReference>
<proteinExistence type="inferred from homology"/>